<dbReference type="SUPFAM" id="SSF58014">
    <property type="entry name" value="Coiled-coil domain of nucleotide exchange factor GrpE"/>
    <property type="match status" value="1"/>
</dbReference>
<dbReference type="GO" id="GO:0000774">
    <property type="term" value="F:adenyl-nucleotide exchange factor activity"/>
    <property type="evidence" value="ECO:0007669"/>
    <property type="project" value="InterPro"/>
</dbReference>
<sequence length="247" mass="29044">MENTIKKEQKQNKKSQEIKQENTQKPKVNTKKSFFKKNKSNIENKKTEQTSDNKIKSTPKTKESTQIAKLQAQNEKLQTQLTLSGIEIETLKFQMEKSLKQFKEKVVEIEQKAKDEIQKHKDENSSKFELKSTELKKYGNQKFFEDFIMVLKNFEFAIKAGEKQENIEVKRYLQGFSMIYKQIEGLFANYGLVKIEPYIGEKFNPEIHQITEKKPNPKFKELIIEIKSFGYKLHDRVIRPAIVVVGE</sequence>
<dbReference type="AlphaFoldDB" id="A0A449A634"/>
<keyword evidence="2 3" id="KW-0143">Chaperone</keyword>
<dbReference type="InterPro" id="IPR009012">
    <property type="entry name" value="GrpE_head"/>
</dbReference>
<dbReference type="CDD" id="cd00446">
    <property type="entry name" value="GrpE"/>
    <property type="match status" value="1"/>
</dbReference>
<protein>
    <recommendedName>
        <fullName evidence="3">Protein GrpE</fullName>
    </recommendedName>
    <alternativeName>
        <fullName evidence="3">HSP-70 cofactor</fullName>
    </alternativeName>
</protein>
<dbReference type="GO" id="GO:0042803">
    <property type="term" value="F:protein homodimerization activity"/>
    <property type="evidence" value="ECO:0007669"/>
    <property type="project" value="InterPro"/>
</dbReference>
<accession>A0A449A634</accession>
<organism evidence="6 7">
    <name type="scientific">Mesomycoplasma neurolyticum</name>
    <dbReference type="NCBI Taxonomy" id="2120"/>
    <lineage>
        <taxon>Bacteria</taxon>
        <taxon>Bacillati</taxon>
        <taxon>Mycoplasmatota</taxon>
        <taxon>Mycoplasmoidales</taxon>
        <taxon>Metamycoplasmataceae</taxon>
        <taxon>Mesomycoplasma</taxon>
    </lineage>
</organism>
<dbReference type="EMBL" id="LR214951">
    <property type="protein sequence ID" value="VEU59687.1"/>
    <property type="molecule type" value="Genomic_DNA"/>
</dbReference>
<gene>
    <name evidence="3 6" type="primary">grpE</name>
    <name evidence="6" type="ORF">NCTC10166_00666</name>
</gene>
<name>A0A449A634_9BACT</name>
<dbReference type="OrthoDB" id="9812586at2"/>
<comment type="subcellular location">
    <subcellularLocation>
        <location evidence="3">Cytoplasm</location>
    </subcellularLocation>
</comment>
<dbReference type="RefSeq" id="WP_129720060.1">
    <property type="nucleotide sequence ID" value="NZ_LR214951.1"/>
</dbReference>
<evidence type="ECO:0000313" key="7">
    <source>
        <dbReference type="Proteomes" id="UP000289440"/>
    </source>
</evidence>
<keyword evidence="3" id="KW-0963">Cytoplasm</keyword>
<evidence type="ECO:0000313" key="6">
    <source>
        <dbReference type="EMBL" id="VEU59687.1"/>
    </source>
</evidence>
<comment type="similarity">
    <text evidence="1 3 4">Belongs to the GrpE family.</text>
</comment>
<dbReference type="InterPro" id="IPR000740">
    <property type="entry name" value="GrpE"/>
</dbReference>
<dbReference type="Gene3D" id="3.90.20.20">
    <property type="match status" value="1"/>
</dbReference>
<comment type="function">
    <text evidence="3">Participates actively in the response to hyperosmotic and heat shock by preventing the aggregation of stress-denatured proteins, in association with DnaK and GrpE. It is the nucleotide exchange factor for DnaK and may function as a thermosensor. Unfolded proteins bind initially to DnaJ; upon interaction with the DnaJ-bound protein, DnaK hydrolyzes its bound ATP, resulting in the formation of a stable complex. GrpE releases ADP from DnaK; ATP binding to DnaK triggers the release of the substrate protein, thus completing the reaction cycle. Several rounds of ATP-dependent interactions between DnaJ, DnaK and GrpE are required for fully efficient folding.</text>
</comment>
<comment type="subunit">
    <text evidence="3">Homodimer.</text>
</comment>
<evidence type="ECO:0000256" key="2">
    <source>
        <dbReference type="ARBA" id="ARBA00023186"/>
    </source>
</evidence>
<dbReference type="KEGG" id="mnu:NCTC10166_00666"/>
<dbReference type="GO" id="GO:0051082">
    <property type="term" value="F:unfolded protein binding"/>
    <property type="evidence" value="ECO:0007669"/>
    <property type="project" value="TreeGrafter"/>
</dbReference>
<dbReference type="InterPro" id="IPR013805">
    <property type="entry name" value="GrpE_CC"/>
</dbReference>
<dbReference type="GO" id="GO:0005737">
    <property type="term" value="C:cytoplasm"/>
    <property type="evidence" value="ECO:0007669"/>
    <property type="project" value="UniProtKB-SubCell"/>
</dbReference>
<dbReference type="HAMAP" id="MF_01151">
    <property type="entry name" value="GrpE"/>
    <property type="match status" value="1"/>
</dbReference>
<evidence type="ECO:0000256" key="4">
    <source>
        <dbReference type="RuleBase" id="RU004478"/>
    </source>
</evidence>
<dbReference type="GO" id="GO:0051087">
    <property type="term" value="F:protein-folding chaperone binding"/>
    <property type="evidence" value="ECO:0007669"/>
    <property type="project" value="InterPro"/>
</dbReference>
<evidence type="ECO:0000256" key="1">
    <source>
        <dbReference type="ARBA" id="ARBA00009054"/>
    </source>
</evidence>
<keyword evidence="7" id="KW-1185">Reference proteome</keyword>
<feature type="region of interest" description="Disordered" evidence="5">
    <location>
        <begin position="1"/>
        <end position="65"/>
    </location>
</feature>
<feature type="compositionally biased region" description="Basic and acidic residues" evidence="5">
    <location>
        <begin position="40"/>
        <end position="63"/>
    </location>
</feature>
<evidence type="ECO:0000256" key="5">
    <source>
        <dbReference type="SAM" id="MobiDB-lite"/>
    </source>
</evidence>
<dbReference type="PANTHER" id="PTHR21237">
    <property type="entry name" value="GRPE PROTEIN"/>
    <property type="match status" value="1"/>
</dbReference>
<feature type="compositionally biased region" description="Basic and acidic residues" evidence="5">
    <location>
        <begin position="1"/>
        <end position="24"/>
    </location>
</feature>
<dbReference type="GO" id="GO:0006457">
    <property type="term" value="P:protein folding"/>
    <property type="evidence" value="ECO:0007669"/>
    <property type="project" value="InterPro"/>
</dbReference>
<proteinExistence type="inferred from homology"/>
<dbReference type="PRINTS" id="PR00773">
    <property type="entry name" value="GRPEPROTEIN"/>
</dbReference>
<reference evidence="6 7" key="1">
    <citation type="submission" date="2019-01" db="EMBL/GenBank/DDBJ databases">
        <authorList>
            <consortium name="Pathogen Informatics"/>
        </authorList>
    </citation>
    <scope>NUCLEOTIDE SEQUENCE [LARGE SCALE GENOMIC DNA]</scope>
    <source>
        <strain evidence="6 7">NCTC10166</strain>
    </source>
</reference>
<dbReference type="PANTHER" id="PTHR21237:SF23">
    <property type="entry name" value="GRPE PROTEIN HOMOLOG, MITOCHONDRIAL"/>
    <property type="match status" value="1"/>
</dbReference>
<keyword evidence="3 6" id="KW-0346">Stress response</keyword>
<dbReference type="Gene3D" id="2.30.22.10">
    <property type="entry name" value="Head domain of nucleotide exchange factor GrpE"/>
    <property type="match status" value="1"/>
</dbReference>
<evidence type="ECO:0000256" key="3">
    <source>
        <dbReference type="HAMAP-Rule" id="MF_01151"/>
    </source>
</evidence>
<feature type="compositionally biased region" description="Basic residues" evidence="5">
    <location>
        <begin position="28"/>
        <end position="39"/>
    </location>
</feature>
<dbReference type="Pfam" id="PF01025">
    <property type="entry name" value="GrpE"/>
    <property type="match status" value="1"/>
</dbReference>
<dbReference type="Proteomes" id="UP000289440">
    <property type="component" value="Chromosome"/>
</dbReference>
<dbReference type="SUPFAM" id="SSF51064">
    <property type="entry name" value="Head domain of nucleotide exchange factor GrpE"/>
    <property type="match status" value="1"/>
</dbReference>